<organism evidence="2 3">
    <name type="scientific">candidate division WWE3 bacterium</name>
    <dbReference type="NCBI Taxonomy" id="2053526"/>
    <lineage>
        <taxon>Bacteria</taxon>
        <taxon>Katanobacteria</taxon>
    </lineage>
</organism>
<comment type="caution">
    <text evidence="2">The sequence shown here is derived from an EMBL/GenBank/DDBJ whole genome shotgun (WGS) entry which is preliminary data.</text>
</comment>
<dbReference type="PANTHER" id="PTHR47683:SF3">
    <property type="entry name" value="RIBOSOMAL LARGE SUBUNIT PSEUDOURIDINE SYNTHASE B"/>
    <property type="match status" value="1"/>
</dbReference>
<dbReference type="AlphaFoldDB" id="A0A351JTG2"/>
<dbReference type="EMBL" id="DNHX01000023">
    <property type="protein sequence ID" value="HAZ29582.1"/>
    <property type="molecule type" value="Genomic_DNA"/>
</dbReference>
<dbReference type="Gene3D" id="3.30.70.580">
    <property type="entry name" value="Pseudouridine synthase I, catalytic domain, N-terminal subdomain"/>
    <property type="match status" value="1"/>
</dbReference>
<dbReference type="Gene3D" id="3.30.70.1560">
    <property type="entry name" value="Alpha-L RNA-binding motif"/>
    <property type="match status" value="1"/>
</dbReference>
<dbReference type="PANTHER" id="PTHR47683">
    <property type="entry name" value="PSEUDOURIDINE SYNTHASE FAMILY PROTEIN-RELATED"/>
    <property type="match status" value="1"/>
</dbReference>
<dbReference type="InterPro" id="IPR020094">
    <property type="entry name" value="TruA/RsuA/RluB/E/F_N"/>
</dbReference>
<proteinExistence type="predicted"/>
<reference evidence="2 3" key="1">
    <citation type="journal article" date="2018" name="Nat. Biotechnol.">
        <title>A standardized bacterial taxonomy based on genome phylogeny substantially revises the tree of life.</title>
        <authorList>
            <person name="Parks D.H."/>
            <person name="Chuvochina M."/>
            <person name="Waite D.W."/>
            <person name="Rinke C."/>
            <person name="Skarshewski A."/>
            <person name="Chaumeil P.A."/>
            <person name="Hugenholtz P."/>
        </authorList>
    </citation>
    <scope>NUCLEOTIDE SEQUENCE [LARGE SCALE GENOMIC DNA]</scope>
    <source>
        <strain evidence="2">UBA10185</strain>
    </source>
</reference>
<protein>
    <recommendedName>
        <fullName evidence="4">Pseudouridine synthase RsuA/RluA-like domain-containing protein</fullName>
    </recommendedName>
</protein>
<accession>A0A351JTG2</accession>
<gene>
    <name evidence="2" type="ORF">DCY43_02415</name>
</gene>
<evidence type="ECO:0008006" key="4">
    <source>
        <dbReference type="Google" id="ProtNLM"/>
    </source>
</evidence>
<keyword evidence="1" id="KW-0413">Isomerase</keyword>
<dbReference type="InterPro" id="IPR042092">
    <property type="entry name" value="PsdUridine_s_RsuA/RluB/E/F_cat"/>
</dbReference>
<name>A0A351JTG2_UNCKA</name>
<evidence type="ECO:0000313" key="2">
    <source>
        <dbReference type="EMBL" id="HAZ29582.1"/>
    </source>
</evidence>
<dbReference type="GO" id="GO:0003723">
    <property type="term" value="F:RNA binding"/>
    <property type="evidence" value="ECO:0007669"/>
    <property type="project" value="InterPro"/>
</dbReference>
<evidence type="ECO:0000313" key="3">
    <source>
        <dbReference type="Proteomes" id="UP000264072"/>
    </source>
</evidence>
<dbReference type="GO" id="GO:0006396">
    <property type="term" value="P:RNA processing"/>
    <property type="evidence" value="ECO:0007669"/>
    <property type="project" value="UniProtKB-ARBA"/>
</dbReference>
<dbReference type="GO" id="GO:0001522">
    <property type="term" value="P:pseudouridine synthesis"/>
    <property type="evidence" value="ECO:0007669"/>
    <property type="project" value="InterPro"/>
</dbReference>
<dbReference type="SUPFAM" id="SSF55120">
    <property type="entry name" value="Pseudouridine synthase"/>
    <property type="match status" value="1"/>
</dbReference>
<dbReference type="GO" id="GO:0009982">
    <property type="term" value="F:pseudouridine synthase activity"/>
    <property type="evidence" value="ECO:0007669"/>
    <property type="project" value="InterPro"/>
</dbReference>
<dbReference type="Proteomes" id="UP000264072">
    <property type="component" value="Unassembled WGS sequence"/>
</dbReference>
<sequence length="86" mass="9736">MGPTPTLPTKARTTPKRKISEHEFTITLYQGLKRQIREMCKAVQLTVVRLVRTDFGPLNIGKLKPGEYRHLTSEELATLKKTVGIC</sequence>
<evidence type="ECO:0000256" key="1">
    <source>
        <dbReference type="ARBA" id="ARBA00023235"/>
    </source>
</evidence>
<dbReference type="InterPro" id="IPR050343">
    <property type="entry name" value="RsuA_PseudoU_synthase"/>
</dbReference>
<dbReference type="GO" id="GO:0140098">
    <property type="term" value="F:catalytic activity, acting on RNA"/>
    <property type="evidence" value="ECO:0007669"/>
    <property type="project" value="UniProtKB-ARBA"/>
</dbReference>
<dbReference type="InterPro" id="IPR020103">
    <property type="entry name" value="PsdUridine_synth_cat_dom_sf"/>
</dbReference>